<dbReference type="SUPFAM" id="SSF141523">
    <property type="entry name" value="L,D-transpeptidase catalytic domain-like"/>
    <property type="match status" value="1"/>
</dbReference>
<keyword evidence="9" id="KW-0449">Lipoprotein</keyword>
<feature type="signal peptide" evidence="7">
    <location>
        <begin position="1"/>
        <end position="19"/>
    </location>
</feature>
<keyword evidence="5 6" id="KW-0961">Cell wall biogenesis/degradation</keyword>
<keyword evidence="4 6" id="KW-0573">Peptidoglycan synthesis</keyword>
<organism evidence="9 10">
    <name type="scientific">Aeribacillus alveayuensis</name>
    <dbReference type="NCBI Taxonomy" id="279215"/>
    <lineage>
        <taxon>Bacteria</taxon>
        <taxon>Bacillati</taxon>
        <taxon>Bacillota</taxon>
        <taxon>Bacilli</taxon>
        <taxon>Bacillales</taxon>
        <taxon>Bacillaceae</taxon>
        <taxon>Aeribacillus</taxon>
    </lineage>
</organism>
<protein>
    <submittedName>
        <fullName evidence="9">Lipoprotein-anchoring transpeptidase ErfK/SrfK</fullName>
    </submittedName>
</protein>
<evidence type="ECO:0000256" key="5">
    <source>
        <dbReference type="ARBA" id="ARBA00023316"/>
    </source>
</evidence>
<dbReference type="PANTHER" id="PTHR30582">
    <property type="entry name" value="L,D-TRANSPEPTIDASE"/>
    <property type="match status" value="1"/>
</dbReference>
<feature type="chain" id="PRO_5046352555" evidence="7">
    <location>
        <begin position="20"/>
        <end position="171"/>
    </location>
</feature>
<evidence type="ECO:0000313" key="10">
    <source>
        <dbReference type="Proteomes" id="UP001225646"/>
    </source>
</evidence>
<dbReference type="Gene3D" id="2.40.440.10">
    <property type="entry name" value="L,D-transpeptidase catalytic domain-like"/>
    <property type="match status" value="1"/>
</dbReference>
<dbReference type="InterPro" id="IPR038063">
    <property type="entry name" value="Transpep_catalytic_dom"/>
</dbReference>
<dbReference type="InterPro" id="IPR005490">
    <property type="entry name" value="LD_TPept_cat_dom"/>
</dbReference>
<evidence type="ECO:0000256" key="1">
    <source>
        <dbReference type="ARBA" id="ARBA00004752"/>
    </source>
</evidence>
<sequence>MKGLLFICLLMFSPIWPLGQNPLPGDPFLIVNKKTNKMAYIENGDIQKVYTVATGKTEHLTPVGTFTVTVKAINPYYRKKNIPGGSPQNPLGSRWIGFDALGTDGRIYGIHGTNAPSSIGQYITNGCVRLRNDEVEELFERIPLGTKVLIVNEKDRSFEELGAKFGAIKKG</sequence>
<keyword evidence="3 6" id="KW-0133">Cell shape</keyword>
<reference evidence="9 10" key="1">
    <citation type="submission" date="2023-07" db="EMBL/GenBank/DDBJ databases">
        <title>Genomic Encyclopedia of Type Strains, Phase IV (KMG-IV): sequencing the most valuable type-strain genomes for metagenomic binning, comparative biology and taxonomic classification.</title>
        <authorList>
            <person name="Goeker M."/>
        </authorList>
    </citation>
    <scope>NUCLEOTIDE SEQUENCE [LARGE SCALE GENOMIC DNA]</scope>
    <source>
        <strain evidence="9 10">DSM 19092</strain>
    </source>
</reference>
<keyword evidence="10" id="KW-1185">Reference proteome</keyword>
<dbReference type="InterPro" id="IPR050979">
    <property type="entry name" value="LD-transpeptidase"/>
</dbReference>
<evidence type="ECO:0000256" key="6">
    <source>
        <dbReference type="PROSITE-ProRule" id="PRU01373"/>
    </source>
</evidence>
<evidence type="ECO:0000256" key="7">
    <source>
        <dbReference type="SAM" id="SignalP"/>
    </source>
</evidence>
<evidence type="ECO:0000256" key="2">
    <source>
        <dbReference type="ARBA" id="ARBA00022679"/>
    </source>
</evidence>
<evidence type="ECO:0000259" key="8">
    <source>
        <dbReference type="PROSITE" id="PS52029"/>
    </source>
</evidence>
<dbReference type="Proteomes" id="UP001225646">
    <property type="component" value="Unassembled WGS sequence"/>
</dbReference>
<evidence type="ECO:0000313" key="9">
    <source>
        <dbReference type="EMBL" id="MDQ0161426.1"/>
    </source>
</evidence>
<dbReference type="EMBL" id="JAUSTR010000001">
    <property type="protein sequence ID" value="MDQ0161426.1"/>
    <property type="molecule type" value="Genomic_DNA"/>
</dbReference>
<gene>
    <name evidence="9" type="ORF">J2S06_000496</name>
</gene>
<comment type="pathway">
    <text evidence="1 6">Cell wall biogenesis; peptidoglycan biosynthesis.</text>
</comment>
<dbReference type="Pfam" id="PF03734">
    <property type="entry name" value="YkuD"/>
    <property type="match status" value="1"/>
</dbReference>
<dbReference type="CDD" id="cd16913">
    <property type="entry name" value="YkuD_like"/>
    <property type="match status" value="1"/>
</dbReference>
<dbReference type="PANTHER" id="PTHR30582:SF4">
    <property type="entry name" value="L,D-TRANSPEPTIDASE YQJB-RELATED"/>
    <property type="match status" value="1"/>
</dbReference>
<comment type="caution">
    <text evidence="9">The sequence shown here is derived from an EMBL/GenBank/DDBJ whole genome shotgun (WGS) entry which is preliminary data.</text>
</comment>
<proteinExistence type="predicted"/>
<keyword evidence="7" id="KW-0732">Signal</keyword>
<name>A0ABT9VKD1_9BACI</name>
<evidence type="ECO:0000256" key="4">
    <source>
        <dbReference type="ARBA" id="ARBA00022984"/>
    </source>
</evidence>
<evidence type="ECO:0000256" key="3">
    <source>
        <dbReference type="ARBA" id="ARBA00022960"/>
    </source>
</evidence>
<keyword evidence="2" id="KW-0808">Transferase</keyword>
<accession>A0ABT9VKD1</accession>
<dbReference type="PROSITE" id="PS52029">
    <property type="entry name" value="LD_TPASE"/>
    <property type="match status" value="1"/>
</dbReference>
<feature type="active site" description="Proton donor/acceptor" evidence="6">
    <location>
        <position position="111"/>
    </location>
</feature>
<feature type="domain" description="L,D-TPase catalytic" evidence="8">
    <location>
        <begin position="27"/>
        <end position="151"/>
    </location>
</feature>
<feature type="active site" description="Nucleophile" evidence="6">
    <location>
        <position position="127"/>
    </location>
</feature>